<comment type="caution">
    <text evidence="1">The sequence shown here is derived from an EMBL/GenBank/DDBJ whole genome shotgun (WGS) entry which is preliminary data.</text>
</comment>
<evidence type="ECO:0000313" key="2">
    <source>
        <dbReference type="Proteomes" id="UP000323105"/>
    </source>
</evidence>
<name>A0A5A7MDX4_COMTE</name>
<reference evidence="1 2" key="1">
    <citation type="journal article" date="2019" name="Microbiol. Resour. Announc.">
        <title>Draft Genome Sequence of Comamonas testosteroni TA441, a Bacterium That Has a Cryptic Phenol Degradation Gene Cluster.</title>
        <authorList>
            <person name="Arai H."/>
            <person name="Ishii M."/>
        </authorList>
    </citation>
    <scope>NUCLEOTIDE SEQUENCE [LARGE SCALE GENOMIC DNA]</scope>
    <source>
        <strain evidence="1 2">TA441</strain>
    </source>
</reference>
<accession>A0A5A7MDX4</accession>
<gene>
    <name evidence="1" type="ORF">CTTA_2891</name>
</gene>
<evidence type="ECO:0000313" key="1">
    <source>
        <dbReference type="EMBL" id="GEQ75886.1"/>
    </source>
</evidence>
<dbReference type="Proteomes" id="UP000323105">
    <property type="component" value="Unassembled WGS sequence"/>
</dbReference>
<dbReference type="AlphaFoldDB" id="A0A5A7MDX4"/>
<sequence length="58" mass="6504">MPDGTESRRQATGALHEAPWLRTAVRTKPYILQEAAQQCKELAGRLTIQIQEIKKVTA</sequence>
<dbReference type="EMBL" id="BKBW01000004">
    <property type="protein sequence ID" value="GEQ75886.1"/>
    <property type="molecule type" value="Genomic_DNA"/>
</dbReference>
<protein>
    <submittedName>
        <fullName evidence="1">Uncharacterized protein</fullName>
    </submittedName>
</protein>
<proteinExistence type="predicted"/>
<organism evidence="1 2">
    <name type="scientific">Comamonas testosteroni</name>
    <name type="common">Pseudomonas testosteroni</name>
    <dbReference type="NCBI Taxonomy" id="285"/>
    <lineage>
        <taxon>Bacteria</taxon>
        <taxon>Pseudomonadati</taxon>
        <taxon>Pseudomonadota</taxon>
        <taxon>Betaproteobacteria</taxon>
        <taxon>Burkholderiales</taxon>
        <taxon>Comamonadaceae</taxon>
        <taxon>Comamonas</taxon>
    </lineage>
</organism>